<sequence length="487" mass="55467">MKAKYSFQKSKIKWAIEGDENSKFFHGIINKKRSQLAIRKVFDNGLWCTDPGKVKEAFFNHFEARFKKPIAHRFMLNFPFNKRLSDMQAADLERNVSRDEIRLAVWNCGENKSPGPDGYTFEFFRKYWNIVGPDFCEAVEYFFETGLFSKGCNSSFVALIPKVADAKFVNDFRPISLIGSVYKVVTKILANRFALVIAGLVFDTQSAFVANRQILDGPFILNEILHWCKRKKKQSMFFKVDFAKAYDSVRWDYLLDVLEAFGFGQTWCKWIRGTFSFAKASVLVNGSPSNEFSFHCGLKQGDLLSPYLFILIMKSLHMAFSRAVDEGKWSDANLKGIVNILQCFFLASGLKINIHKSQVLGAGIPRIIVMQAASSIGCGVMHNQFRCLGVMVRECMSRHQAWDDTLLKLRSRLSNWKMKTLSIGGRLTLLKSVLGASPLYNMSIFKVPKGILKSMEAVRSNFFNGIDSTVKKIMWAAWDKILASKKN</sequence>
<feature type="non-terminal residue" evidence="2">
    <location>
        <position position="487"/>
    </location>
</feature>
<accession>A0A699L9H5</accession>
<dbReference type="EMBL" id="BKCJ010581995">
    <property type="protein sequence ID" value="GFB23573.1"/>
    <property type="molecule type" value="Genomic_DNA"/>
</dbReference>
<dbReference type="GO" id="GO:0003964">
    <property type="term" value="F:RNA-directed DNA polymerase activity"/>
    <property type="evidence" value="ECO:0007669"/>
    <property type="project" value="UniProtKB-KW"/>
</dbReference>
<feature type="domain" description="Reverse transcriptase" evidence="1">
    <location>
        <begin position="141"/>
        <end position="392"/>
    </location>
</feature>
<keyword evidence="2" id="KW-0695">RNA-directed DNA polymerase</keyword>
<reference evidence="2" key="1">
    <citation type="journal article" date="2019" name="Sci. Rep.">
        <title>Draft genome of Tanacetum cinerariifolium, the natural source of mosquito coil.</title>
        <authorList>
            <person name="Yamashiro T."/>
            <person name="Shiraishi A."/>
            <person name="Satake H."/>
            <person name="Nakayama K."/>
        </authorList>
    </citation>
    <scope>NUCLEOTIDE SEQUENCE</scope>
</reference>
<keyword evidence="2" id="KW-0548">Nucleotidyltransferase</keyword>
<protein>
    <submittedName>
        <fullName evidence="2">RNA-directed DNA polymerase, eukaryota</fullName>
    </submittedName>
</protein>
<dbReference type="PANTHER" id="PTHR46890">
    <property type="entry name" value="NON-LTR RETROLELEMENT REVERSE TRANSCRIPTASE-LIKE PROTEIN-RELATED"/>
    <property type="match status" value="1"/>
</dbReference>
<dbReference type="InterPro" id="IPR043502">
    <property type="entry name" value="DNA/RNA_pol_sf"/>
</dbReference>
<gene>
    <name evidence="2" type="ORF">Tci_695544</name>
</gene>
<evidence type="ECO:0000259" key="1">
    <source>
        <dbReference type="PROSITE" id="PS50878"/>
    </source>
</evidence>
<proteinExistence type="predicted"/>
<comment type="caution">
    <text evidence="2">The sequence shown here is derived from an EMBL/GenBank/DDBJ whole genome shotgun (WGS) entry which is preliminary data.</text>
</comment>
<name>A0A699L9H5_TANCI</name>
<keyword evidence="2" id="KW-0808">Transferase</keyword>
<dbReference type="Pfam" id="PF00078">
    <property type="entry name" value="RVT_1"/>
    <property type="match status" value="1"/>
</dbReference>
<dbReference type="AlphaFoldDB" id="A0A699L9H5"/>
<dbReference type="SUPFAM" id="SSF56672">
    <property type="entry name" value="DNA/RNA polymerases"/>
    <property type="match status" value="1"/>
</dbReference>
<dbReference type="CDD" id="cd01650">
    <property type="entry name" value="RT_nLTR_like"/>
    <property type="match status" value="1"/>
</dbReference>
<dbReference type="InterPro" id="IPR000477">
    <property type="entry name" value="RT_dom"/>
</dbReference>
<dbReference type="InterPro" id="IPR052343">
    <property type="entry name" value="Retrotransposon-Effector_Assoc"/>
</dbReference>
<dbReference type="PANTHER" id="PTHR46890:SF48">
    <property type="entry name" value="RNA-DIRECTED DNA POLYMERASE"/>
    <property type="match status" value="1"/>
</dbReference>
<dbReference type="PROSITE" id="PS50878">
    <property type="entry name" value="RT_POL"/>
    <property type="match status" value="1"/>
</dbReference>
<evidence type="ECO:0000313" key="2">
    <source>
        <dbReference type="EMBL" id="GFB23573.1"/>
    </source>
</evidence>
<organism evidence="2">
    <name type="scientific">Tanacetum cinerariifolium</name>
    <name type="common">Dalmatian daisy</name>
    <name type="synonym">Chrysanthemum cinerariifolium</name>
    <dbReference type="NCBI Taxonomy" id="118510"/>
    <lineage>
        <taxon>Eukaryota</taxon>
        <taxon>Viridiplantae</taxon>
        <taxon>Streptophyta</taxon>
        <taxon>Embryophyta</taxon>
        <taxon>Tracheophyta</taxon>
        <taxon>Spermatophyta</taxon>
        <taxon>Magnoliopsida</taxon>
        <taxon>eudicotyledons</taxon>
        <taxon>Gunneridae</taxon>
        <taxon>Pentapetalae</taxon>
        <taxon>asterids</taxon>
        <taxon>campanulids</taxon>
        <taxon>Asterales</taxon>
        <taxon>Asteraceae</taxon>
        <taxon>Asteroideae</taxon>
        <taxon>Anthemideae</taxon>
        <taxon>Anthemidinae</taxon>
        <taxon>Tanacetum</taxon>
    </lineage>
</organism>